<sequence length="246" mass="28803">MFLNILLLSTFVVFVNAAALPTFITPCSPHSHDIDTCVFNNFEAAKPYLTKGIPDLDIPSLTHVPIQNSFKKVIPNFEFQIWNYTVKGLNNYEVLNVNTDLKNNIFKFQIRIPHLSGNGSYRYKDLFKMDSEDVNVDNMGTIKSFAIDLILNLELKTKIVQRNKQIYLEHVDWKIDISREGPFRVYMTEAYVNKFDFSGLFDEKYSDILFELFVPKLKDAIQDLLFDFTDTFFFTYTYNEFFHKLS</sequence>
<dbReference type="PANTHER" id="PTHR11008">
    <property type="entry name" value="PROTEIN TAKEOUT-LIKE PROTEIN"/>
    <property type="match status" value="1"/>
</dbReference>
<dbReference type="InterPro" id="IPR010562">
    <property type="entry name" value="Haemolymph_juvenile_hormone-bd"/>
</dbReference>
<name>A0ABM1N2B2_NICVS</name>
<dbReference type="PANTHER" id="PTHR11008:SF41">
    <property type="entry name" value="RE70318P"/>
    <property type="match status" value="1"/>
</dbReference>
<dbReference type="GeneID" id="108565828"/>
<reference evidence="3" key="1">
    <citation type="submission" date="2025-08" db="UniProtKB">
        <authorList>
            <consortium name="RefSeq"/>
        </authorList>
    </citation>
    <scope>IDENTIFICATION</scope>
    <source>
        <tissue evidence="3">Whole Larva</tissue>
    </source>
</reference>
<dbReference type="RefSeq" id="XP_017780962.1">
    <property type="nucleotide sequence ID" value="XM_017925473.1"/>
</dbReference>
<evidence type="ECO:0000256" key="1">
    <source>
        <dbReference type="SAM" id="SignalP"/>
    </source>
</evidence>
<dbReference type="Gene3D" id="3.15.10.30">
    <property type="entry name" value="Haemolymph juvenile hormone binding protein"/>
    <property type="match status" value="1"/>
</dbReference>
<protein>
    <submittedName>
        <fullName evidence="3">Uncharacterized protein LOC108565828</fullName>
    </submittedName>
</protein>
<gene>
    <name evidence="3" type="primary">LOC108565828</name>
</gene>
<evidence type="ECO:0000313" key="3">
    <source>
        <dbReference type="RefSeq" id="XP_017780962.1"/>
    </source>
</evidence>
<dbReference type="Proteomes" id="UP000695000">
    <property type="component" value="Unplaced"/>
</dbReference>
<proteinExistence type="predicted"/>
<dbReference type="SMART" id="SM00700">
    <property type="entry name" value="JHBP"/>
    <property type="match status" value="1"/>
</dbReference>
<accession>A0ABM1N2B2</accession>
<keyword evidence="2" id="KW-1185">Reference proteome</keyword>
<keyword evidence="1" id="KW-0732">Signal</keyword>
<feature type="chain" id="PRO_5046102727" evidence="1">
    <location>
        <begin position="18"/>
        <end position="246"/>
    </location>
</feature>
<organism evidence="2 3">
    <name type="scientific">Nicrophorus vespilloides</name>
    <name type="common">Boreal carrion beetle</name>
    <dbReference type="NCBI Taxonomy" id="110193"/>
    <lineage>
        <taxon>Eukaryota</taxon>
        <taxon>Metazoa</taxon>
        <taxon>Ecdysozoa</taxon>
        <taxon>Arthropoda</taxon>
        <taxon>Hexapoda</taxon>
        <taxon>Insecta</taxon>
        <taxon>Pterygota</taxon>
        <taxon>Neoptera</taxon>
        <taxon>Endopterygota</taxon>
        <taxon>Coleoptera</taxon>
        <taxon>Polyphaga</taxon>
        <taxon>Staphyliniformia</taxon>
        <taxon>Silphidae</taxon>
        <taxon>Nicrophorinae</taxon>
        <taxon>Nicrophorus</taxon>
    </lineage>
</organism>
<dbReference type="InterPro" id="IPR038606">
    <property type="entry name" value="To_sf"/>
</dbReference>
<evidence type="ECO:0000313" key="2">
    <source>
        <dbReference type="Proteomes" id="UP000695000"/>
    </source>
</evidence>
<dbReference type="Pfam" id="PF06585">
    <property type="entry name" value="JHBP"/>
    <property type="match status" value="1"/>
</dbReference>
<feature type="signal peptide" evidence="1">
    <location>
        <begin position="1"/>
        <end position="17"/>
    </location>
</feature>